<evidence type="ECO:0000256" key="1">
    <source>
        <dbReference type="SAM" id="MobiDB-lite"/>
    </source>
</evidence>
<sequence length="130" mass="13771">MAFFLCTGATGFAGAHFLTMHSKMSAGVIPSNEGVSSAWIGPSFQVRMICDWATSNSLASCAKMSPNCADGAMVNLSTLLGDCTMRTRSLSWPVGTSSSSRQNRSDESSERHHRGSSSSFANDSSFLSIC</sequence>
<protein>
    <submittedName>
        <fullName evidence="2">Uncharacterized protein</fullName>
    </submittedName>
</protein>
<feature type="region of interest" description="Disordered" evidence="1">
    <location>
        <begin position="89"/>
        <end position="130"/>
    </location>
</feature>
<name>A0A6B0URA3_IXORI</name>
<feature type="compositionally biased region" description="Low complexity" evidence="1">
    <location>
        <begin position="116"/>
        <end position="130"/>
    </location>
</feature>
<dbReference type="AlphaFoldDB" id="A0A6B0URA3"/>
<proteinExistence type="predicted"/>
<dbReference type="EMBL" id="GIFC01010123">
    <property type="protein sequence ID" value="MXU92206.1"/>
    <property type="molecule type" value="Transcribed_RNA"/>
</dbReference>
<reference evidence="2" key="1">
    <citation type="submission" date="2019-12" db="EMBL/GenBank/DDBJ databases">
        <title>An insight into the sialome of adult female Ixodes ricinus ticks feeding for 6 days.</title>
        <authorList>
            <person name="Perner J."/>
            <person name="Ribeiro J.M.C."/>
        </authorList>
    </citation>
    <scope>NUCLEOTIDE SEQUENCE</scope>
    <source>
        <strain evidence="2">Semi-engorged</strain>
        <tissue evidence="2">Salivary glands</tissue>
    </source>
</reference>
<accession>A0A6B0URA3</accession>
<evidence type="ECO:0000313" key="2">
    <source>
        <dbReference type="EMBL" id="MXU92206.1"/>
    </source>
</evidence>
<organism evidence="2">
    <name type="scientific">Ixodes ricinus</name>
    <name type="common">Common tick</name>
    <name type="synonym">Acarus ricinus</name>
    <dbReference type="NCBI Taxonomy" id="34613"/>
    <lineage>
        <taxon>Eukaryota</taxon>
        <taxon>Metazoa</taxon>
        <taxon>Ecdysozoa</taxon>
        <taxon>Arthropoda</taxon>
        <taxon>Chelicerata</taxon>
        <taxon>Arachnida</taxon>
        <taxon>Acari</taxon>
        <taxon>Parasitiformes</taxon>
        <taxon>Ixodida</taxon>
        <taxon>Ixodoidea</taxon>
        <taxon>Ixodidae</taxon>
        <taxon>Ixodinae</taxon>
        <taxon>Ixodes</taxon>
    </lineage>
</organism>